<dbReference type="AlphaFoldDB" id="A0A7D5GRS7"/>
<gene>
    <name evidence="1" type="ORF">HYG82_07655</name>
</gene>
<organism evidence="1 2">
    <name type="scientific">Natrinema halophilum</name>
    <dbReference type="NCBI Taxonomy" id="1699371"/>
    <lineage>
        <taxon>Archaea</taxon>
        <taxon>Methanobacteriati</taxon>
        <taxon>Methanobacteriota</taxon>
        <taxon>Stenosarchaea group</taxon>
        <taxon>Halobacteria</taxon>
        <taxon>Halobacteriales</taxon>
        <taxon>Natrialbaceae</taxon>
        <taxon>Natrinema</taxon>
    </lineage>
</organism>
<dbReference type="OrthoDB" id="45964at2157"/>
<reference evidence="1 2" key="1">
    <citation type="submission" date="2020-07" db="EMBL/GenBank/DDBJ databases">
        <authorList>
            <person name="Cui H."/>
        </authorList>
    </citation>
    <scope>NUCLEOTIDE SEQUENCE [LARGE SCALE GENOMIC DNA]</scope>
    <source>
        <strain evidence="1 2">YPL8</strain>
    </source>
</reference>
<dbReference type="EMBL" id="CP058601">
    <property type="protein sequence ID" value="QLG48729.1"/>
    <property type="molecule type" value="Genomic_DNA"/>
</dbReference>
<accession>A0A7D5GRS7</accession>
<dbReference type="GeneID" id="56033156"/>
<proteinExistence type="predicted"/>
<dbReference type="Proteomes" id="UP000509241">
    <property type="component" value="Chromosome"/>
</dbReference>
<evidence type="ECO:0000313" key="2">
    <source>
        <dbReference type="Proteomes" id="UP000509241"/>
    </source>
</evidence>
<keyword evidence="2" id="KW-1185">Reference proteome</keyword>
<protein>
    <recommendedName>
        <fullName evidence="3">SCP2 domain-containing protein</fullName>
    </recommendedName>
</protein>
<name>A0A7D5GRS7_9EURY</name>
<dbReference type="KEGG" id="haly:HYG82_07655"/>
<evidence type="ECO:0008006" key="3">
    <source>
        <dbReference type="Google" id="ProtNLM"/>
    </source>
</evidence>
<sequence>MATNDIVQEIDASLRKSDTELEAALPKLLQDIEGHVETFVRDYPETFNRLIERSRTVDIASLVSDDPVIAATFQELLWTRTNVLAESSPEVKEHIDDDITVNFEAKDCPIAGHLVIDGDEQTMYGDTGRLDDPMLEITGPATTLIGLILGNVHPIRGYIQQQYDMDGPVHMGTRLAPIMNSLSEQVPVER</sequence>
<evidence type="ECO:0000313" key="1">
    <source>
        <dbReference type="EMBL" id="QLG48729.1"/>
    </source>
</evidence>
<dbReference type="RefSeq" id="WP_179260466.1">
    <property type="nucleotide sequence ID" value="NZ_CP058601.1"/>
</dbReference>